<dbReference type="RefSeq" id="WP_011792673.1">
    <property type="nucleotide sequence ID" value="NC_008751.1"/>
</dbReference>
<name>A0A0H3AA51_NITV4</name>
<dbReference type="PRINTS" id="PR00144">
    <property type="entry name" value="DALDHYDRTASE"/>
</dbReference>
<feature type="binding site" evidence="12">
    <location>
        <position position="121"/>
    </location>
    <ligand>
        <name>Zn(2+)</name>
        <dbReference type="ChEBI" id="CHEBI:29105"/>
        <note>catalytic</note>
    </ligand>
</feature>
<dbReference type="GO" id="GO:0005829">
    <property type="term" value="C:cytosol"/>
    <property type="evidence" value="ECO:0007669"/>
    <property type="project" value="TreeGrafter"/>
</dbReference>
<feature type="binding site" evidence="12">
    <location>
        <position position="123"/>
    </location>
    <ligand>
        <name>Zn(2+)</name>
        <dbReference type="ChEBI" id="CHEBI:29105"/>
        <note>catalytic</note>
    </ligand>
</feature>
<evidence type="ECO:0000256" key="4">
    <source>
        <dbReference type="ARBA" id="ARBA00020771"/>
    </source>
</evidence>
<feature type="binding site" evidence="13">
    <location>
        <position position="238"/>
    </location>
    <ligand>
        <name>Mg(2+)</name>
        <dbReference type="ChEBI" id="CHEBI:18420"/>
    </ligand>
</feature>
<organism evidence="15 16">
    <name type="scientific">Nitratidesulfovibrio vulgaris (strain DP4)</name>
    <name type="common">Desulfovibrio vulgaris</name>
    <dbReference type="NCBI Taxonomy" id="391774"/>
    <lineage>
        <taxon>Bacteria</taxon>
        <taxon>Pseudomonadati</taxon>
        <taxon>Thermodesulfobacteriota</taxon>
        <taxon>Desulfovibrionia</taxon>
        <taxon>Desulfovibrionales</taxon>
        <taxon>Desulfovibrionaceae</taxon>
        <taxon>Nitratidesulfovibrio</taxon>
    </lineage>
</organism>
<dbReference type="EC" id="4.2.1.24" evidence="3"/>
<feature type="active site" description="Schiff-base intermediate with substrate" evidence="10">
    <location>
        <position position="253"/>
    </location>
</feature>
<keyword evidence="12" id="KW-0479">Metal-binding</keyword>
<dbReference type="PIRSF" id="PIRSF001415">
    <property type="entry name" value="Porphbilin_synth"/>
    <property type="match status" value="1"/>
</dbReference>
<comment type="catalytic activity">
    <reaction evidence="9">
        <text>2 5-aminolevulinate = porphobilinogen + 2 H2O + H(+)</text>
        <dbReference type="Rhea" id="RHEA:24064"/>
        <dbReference type="ChEBI" id="CHEBI:15377"/>
        <dbReference type="ChEBI" id="CHEBI:15378"/>
        <dbReference type="ChEBI" id="CHEBI:58126"/>
        <dbReference type="ChEBI" id="CHEBI:356416"/>
        <dbReference type="EC" id="4.2.1.24"/>
    </reaction>
</comment>
<dbReference type="InterPro" id="IPR001731">
    <property type="entry name" value="ALAD"/>
</dbReference>
<evidence type="ECO:0000256" key="10">
    <source>
        <dbReference type="PIRSR" id="PIRSR001415-1"/>
    </source>
</evidence>
<dbReference type="FunFam" id="3.20.20.70:FF:000019">
    <property type="entry name" value="Delta-aminolevulinic acid dehydratase"/>
    <property type="match status" value="1"/>
</dbReference>
<dbReference type="AlphaFoldDB" id="A0A0H3AA51"/>
<evidence type="ECO:0000256" key="14">
    <source>
        <dbReference type="RuleBase" id="RU004161"/>
    </source>
</evidence>
<dbReference type="UniPathway" id="UPA00251">
    <property type="reaction ID" value="UER00318"/>
</dbReference>
<feature type="binding site" evidence="11">
    <location>
        <position position="222"/>
    </location>
    <ligand>
        <name>5-aminolevulinate</name>
        <dbReference type="ChEBI" id="CHEBI:356416"/>
        <label>1</label>
    </ligand>
</feature>
<accession>A0A0H3AA51</accession>
<dbReference type="EMBL" id="CP000527">
    <property type="protein sequence ID" value="ABM29143.1"/>
    <property type="molecule type" value="Genomic_DNA"/>
</dbReference>
<evidence type="ECO:0000256" key="9">
    <source>
        <dbReference type="ARBA" id="ARBA00047651"/>
    </source>
</evidence>
<dbReference type="KEGG" id="dvl:Dvul_2127"/>
<dbReference type="SUPFAM" id="SSF51569">
    <property type="entry name" value="Aldolase"/>
    <property type="match status" value="1"/>
</dbReference>
<evidence type="ECO:0000256" key="7">
    <source>
        <dbReference type="ARBA" id="ARBA00023244"/>
    </source>
</evidence>
<dbReference type="InterPro" id="IPR013785">
    <property type="entry name" value="Aldolase_TIM"/>
</dbReference>
<feature type="binding site" evidence="12">
    <location>
        <position position="131"/>
    </location>
    <ligand>
        <name>Zn(2+)</name>
        <dbReference type="ChEBI" id="CHEBI:29105"/>
        <note>catalytic</note>
    </ligand>
</feature>
<dbReference type="PANTHER" id="PTHR11458:SF0">
    <property type="entry name" value="DELTA-AMINOLEVULINIC ACID DEHYDRATASE"/>
    <property type="match status" value="1"/>
</dbReference>
<dbReference type="PANTHER" id="PTHR11458">
    <property type="entry name" value="DELTA-AMINOLEVULINIC ACID DEHYDRATASE"/>
    <property type="match status" value="1"/>
</dbReference>
<proteinExistence type="inferred from homology"/>
<evidence type="ECO:0000256" key="3">
    <source>
        <dbReference type="ARBA" id="ARBA00012053"/>
    </source>
</evidence>
<evidence type="ECO:0000256" key="5">
    <source>
        <dbReference type="ARBA" id="ARBA00023133"/>
    </source>
</evidence>
<comment type="pathway">
    <text evidence="1">Porphyrin-containing compound metabolism; protoporphyrin-IX biosynthesis; coproporphyrinogen-III from 5-aminolevulinate: step 1/4.</text>
</comment>
<feature type="binding site" evidence="11">
    <location>
        <position position="279"/>
    </location>
    <ligand>
        <name>5-aminolevulinate</name>
        <dbReference type="ChEBI" id="CHEBI:356416"/>
        <label>2</label>
    </ligand>
</feature>
<evidence type="ECO:0000256" key="2">
    <source>
        <dbReference type="ARBA" id="ARBA00008055"/>
    </source>
</evidence>
<gene>
    <name evidence="15" type="ordered locus">Dvul_2127</name>
</gene>
<comment type="similarity">
    <text evidence="2 14">Belongs to the ALAD family.</text>
</comment>
<evidence type="ECO:0000256" key="1">
    <source>
        <dbReference type="ARBA" id="ARBA00004694"/>
    </source>
</evidence>
<keyword evidence="12" id="KW-0862">Zinc</keyword>
<dbReference type="NCBIfam" id="NF006762">
    <property type="entry name" value="PRK09283.1"/>
    <property type="match status" value="1"/>
</dbReference>
<feature type="binding site" evidence="11">
    <location>
        <position position="210"/>
    </location>
    <ligand>
        <name>5-aminolevulinate</name>
        <dbReference type="ChEBI" id="CHEBI:356416"/>
        <label>1</label>
    </ligand>
</feature>
<keyword evidence="5" id="KW-0350">Heme biosynthesis</keyword>
<dbReference type="Pfam" id="PF00490">
    <property type="entry name" value="ALAD"/>
    <property type="match status" value="1"/>
</dbReference>
<dbReference type="SMART" id="SM01004">
    <property type="entry name" value="ALAD"/>
    <property type="match status" value="1"/>
</dbReference>
<evidence type="ECO:0000313" key="16">
    <source>
        <dbReference type="Proteomes" id="UP000009173"/>
    </source>
</evidence>
<evidence type="ECO:0000256" key="11">
    <source>
        <dbReference type="PIRSR" id="PIRSR001415-2"/>
    </source>
</evidence>
<protein>
    <recommendedName>
        <fullName evidence="4">Delta-aminolevulinic acid dehydratase</fullName>
        <ecNumber evidence="3">4.2.1.24</ecNumber>
    </recommendedName>
    <alternativeName>
        <fullName evidence="8">Porphobilinogen synthase</fullName>
    </alternativeName>
</protein>
<feature type="binding site" evidence="11">
    <location>
        <position position="318"/>
    </location>
    <ligand>
        <name>5-aminolevulinate</name>
        <dbReference type="ChEBI" id="CHEBI:356416"/>
        <label>2</label>
    </ligand>
</feature>
<keyword evidence="13" id="KW-0460">Magnesium</keyword>
<evidence type="ECO:0000256" key="8">
    <source>
        <dbReference type="ARBA" id="ARBA00032837"/>
    </source>
</evidence>
<evidence type="ECO:0000256" key="12">
    <source>
        <dbReference type="PIRSR" id="PIRSR001415-3"/>
    </source>
</evidence>
<reference evidence="16" key="1">
    <citation type="journal article" date="2009" name="Environ. Microbiol.">
        <title>Contribution of mobile genetic elements to Desulfovibrio vulgaris genome plasticity.</title>
        <authorList>
            <person name="Walker C.B."/>
            <person name="Stolyar S."/>
            <person name="Chivian D."/>
            <person name="Pinel N."/>
            <person name="Gabster J.A."/>
            <person name="Dehal P.S."/>
            <person name="He Z."/>
            <person name="Yang Z.K."/>
            <person name="Yen H.C."/>
            <person name="Zhou J."/>
            <person name="Wall J.D."/>
            <person name="Hazen T.C."/>
            <person name="Arkin A.P."/>
            <person name="Stahl D.A."/>
        </authorList>
    </citation>
    <scope>NUCLEOTIDE SEQUENCE [LARGE SCALE GENOMIC DNA]</scope>
    <source>
        <strain evidence="16">DP4</strain>
    </source>
</reference>
<dbReference type="Proteomes" id="UP000009173">
    <property type="component" value="Chromosome"/>
</dbReference>
<dbReference type="GO" id="GO:0004655">
    <property type="term" value="F:porphobilinogen synthase activity"/>
    <property type="evidence" value="ECO:0007669"/>
    <property type="project" value="UniProtKB-EC"/>
</dbReference>
<evidence type="ECO:0000256" key="6">
    <source>
        <dbReference type="ARBA" id="ARBA00023239"/>
    </source>
</evidence>
<evidence type="ECO:0000256" key="13">
    <source>
        <dbReference type="PIRSR" id="PIRSR001415-5"/>
    </source>
</evidence>
<keyword evidence="6 15" id="KW-0456">Lyase</keyword>
<dbReference type="HOGENOM" id="CLU_035731_0_0_7"/>
<sequence length="330" mass="36360">MGDFFRGRRLRRTAALRELVRENVVCAADLIMPYFVVETDAPAFRKEIGAMPGQFQLSLQELEKQVEAAVAKGLRAVILFGIPKVKDYKGSEAYNKDGIVQQAVRLLKKRWPALVVVTDVCLCEYTDHGHCGLVRQGDTSGEVHNDPTLSLLTKAAVSHAEAGADIVAPSDMMDGRVQAIRAGLDANGFSHIPVMSYAVKYASSFYGPFREAAESTPQFGDRKTYQMDPANSREAMREAAADVDEDADFLIVKPAGPYLDIIRQVRDNFDLPVVAYQVSGEYSMIRAAGINGWINEEAVIMESLLGMKRAGCDLIITYFTEELLAKGLVR</sequence>
<dbReference type="CDD" id="cd00384">
    <property type="entry name" value="ALAD_PBGS"/>
    <property type="match status" value="1"/>
</dbReference>
<feature type="active site" description="Schiff-base intermediate with substrate" evidence="10">
    <location>
        <position position="200"/>
    </location>
</feature>
<keyword evidence="7" id="KW-0627">Porphyrin biosynthesis</keyword>
<evidence type="ECO:0000313" key="15">
    <source>
        <dbReference type="EMBL" id="ABM29143.1"/>
    </source>
</evidence>
<dbReference type="GO" id="GO:0006782">
    <property type="term" value="P:protoporphyrinogen IX biosynthetic process"/>
    <property type="evidence" value="ECO:0007669"/>
    <property type="project" value="UniProtKB-UniPathway"/>
</dbReference>
<dbReference type="Gene3D" id="3.20.20.70">
    <property type="entry name" value="Aldolase class I"/>
    <property type="match status" value="1"/>
</dbReference>
<dbReference type="GO" id="GO:0008270">
    <property type="term" value="F:zinc ion binding"/>
    <property type="evidence" value="ECO:0007669"/>
    <property type="project" value="TreeGrafter"/>
</dbReference>